<comment type="caution">
    <text evidence="1">The sequence shown here is derived from an EMBL/GenBank/DDBJ whole genome shotgun (WGS) entry which is preliminary data.</text>
</comment>
<sequence length="68" mass="7580">MNQQCNTYLVPANIFCGLIPIPEFEQLLPLPTCQYAVKCLSVNSAEIARPIFDSLCKTSVDHVVLKKI</sequence>
<name>A0ABR3KWM7_TRISP</name>
<protein>
    <submittedName>
        <fullName evidence="1">Protein GrpE</fullName>
    </submittedName>
</protein>
<gene>
    <name evidence="1" type="ORF">TSPI_10041</name>
</gene>
<dbReference type="Proteomes" id="UP001558632">
    <property type="component" value="Unassembled WGS sequence"/>
</dbReference>
<proteinExistence type="predicted"/>
<evidence type="ECO:0000313" key="1">
    <source>
        <dbReference type="EMBL" id="KAL1243984.1"/>
    </source>
</evidence>
<dbReference type="EMBL" id="JBEUSY010000152">
    <property type="protein sequence ID" value="KAL1243984.1"/>
    <property type="molecule type" value="Genomic_DNA"/>
</dbReference>
<evidence type="ECO:0000313" key="2">
    <source>
        <dbReference type="Proteomes" id="UP001558632"/>
    </source>
</evidence>
<organism evidence="1 2">
    <name type="scientific">Trichinella spiralis</name>
    <name type="common">Trichina worm</name>
    <dbReference type="NCBI Taxonomy" id="6334"/>
    <lineage>
        <taxon>Eukaryota</taxon>
        <taxon>Metazoa</taxon>
        <taxon>Ecdysozoa</taxon>
        <taxon>Nematoda</taxon>
        <taxon>Enoplea</taxon>
        <taxon>Dorylaimia</taxon>
        <taxon>Trichinellida</taxon>
        <taxon>Trichinellidae</taxon>
        <taxon>Trichinella</taxon>
    </lineage>
</organism>
<reference evidence="1 2" key="1">
    <citation type="submission" date="2024-07" db="EMBL/GenBank/DDBJ databases">
        <title>Enhanced genomic and transcriptomic resources for Trichinella pseudospiralis and T. spiralis underpin the discovery of pronounced molecular differences between stages and species.</title>
        <authorList>
            <person name="Pasi K.K."/>
            <person name="La Rosa G."/>
            <person name="Gomez-Morales M.A."/>
            <person name="Tosini F."/>
            <person name="Sumanam S."/>
            <person name="Young N.D."/>
            <person name="Chang B.C."/>
            <person name="Robin G.B."/>
        </authorList>
    </citation>
    <scope>NUCLEOTIDE SEQUENCE [LARGE SCALE GENOMIC DNA]</scope>
    <source>
        <strain evidence="1">ISS534</strain>
    </source>
</reference>
<keyword evidence="2" id="KW-1185">Reference proteome</keyword>
<accession>A0ABR3KWM7</accession>